<evidence type="ECO:0000313" key="2">
    <source>
        <dbReference type="Proteomes" id="UP001500888"/>
    </source>
</evidence>
<protein>
    <submittedName>
        <fullName evidence="1">Uncharacterized protein</fullName>
    </submittedName>
</protein>
<keyword evidence="2" id="KW-1185">Reference proteome</keyword>
<sequence>MRLNHGAIFNQPDLMENSDESEVETVTYFATATRTGKQWTATTRDLPGGRTVQAQGASWREVKRNVADLIFEVHNDDSSIGALHLVPADPDAAAALKDVIAARSARVLAEQAERDTVRHAVRLLIGQGWSTRDIGSALLLSHQRVSQLAPRATT</sequence>
<dbReference type="Proteomes" id="UP001500888">
    <property type="component" value="Unassembled WGS sequence"/>
</dbReference>
<name>A0ABP7J3C4_9ACTN</name>
<proteinExistence type="predicted"/>
<gene>
    <name evidence="1" type="ORF">GCM10022226_62510</name>
</gene>
<accession>A0ABP7J3C4</accession>
<reference evidence="2" key="1">
    <citation type="journal article" date="2019" name="Int. J. Syst. Evol. Microbiol.">
        <title>The Global Catalogue of Microorganisms (GCM) 10K type strain sequencing project: providing services to taxonomists for standard genome sequencing and annotation.</title>
        <authorList>
            <consortium name="The Broad Institute Genomics Platform"/>
            <consortium name="The Broad Institute Genome Sequencing Center for Infectious Disease"/>
            <person name="Wu L."/>
            <person name="Ma J."/>
        </authorList>
    </citation>
    <scope>NUCLEOTIDE SEQUENCE [LARGE SCALE GENOMIC DNA]</scope>
    <source>
        <strain evidence="2">JCM 16908</strain>
    </source>
</reference>
<comment type="caution">
    <text evidence="1">The sequence shown here is derived from an EMBL/GenBank/DDBJ whole genome shotgun (WGS) entry which is preliminary data.</text>
</comment>
<evidence type="ECO:0000313" key="1">
    <source>
        <dbReference type="EMBL" id="GAA3832721.1"/>
    </source>
</evidence>
<dbReference type="EMBL" id="BAAAZR010000031">
    <property type="protein sequence ID" value="GAA3832721.1"/>
    <property type="molecule type" value="Genomic_DNA"/>
</dbReference>
<organism evidence="1 2">
    <name type="scientific">Sphaerisporangium flaviroseum</name>
    <dbReference type="NCBI Taxonomy" id="509199"/>
    <lineage>
        <taxon>Bacteria</taxon>
        <taxon>Bacillati</taxon>
        <taxon>Actinomycetota</taxon>
        <taxon>Actinomycetes</taxon>
        <taxon>Streptosporangiales</taxon>
        <taxon>Streptosporangiaceae</taxon>
        <taxon>Sphaerisporangium</taxon>
    </lineage>
</organism>